<evidence type="ECO:0000259" key="3">
    <source>
        <dbReference type="Pfam" id="PF16378"/>
    </source>
</evidence>
<evidence type="ECO:0000256" key="2">
    <source>
        <dbReference type="SAM" id="SignalP"/>
    </source>
</evidence>
<organism evidence="4 5">
    <name type="scientific">Bacteroides faecium</name>
    <dbReference type="NCBI Taxonomy" id="2715212"/>
    <lineage>
        <taxon>Bacteria</taxon>
        <taxon>Pseudomonadati</taxon>
        <taxon>Bacteroidota</taxon>
        <taxon>Bacteroidia</taxon>
        <taxon>Bacteroidales</taxon>
        <taxon>Bacteroidaceae</taxon>
        <taxon>Bacteroides</taxon>
    </lineage>
</organism>
<dbReference type="PROSITE" id="PS51257">
    <property type="entry name" value="PROKAR_LIPOPROTEIN"/>
    <property type="match status" value="1"/>
</dbReference>
<dbReference type="AlphaFoldDB" id="A0A6H0KKI6"/>
<gene>
    <name evidence="4" type="ORF">BacF7301_06020</name>
</gene>
<dbReference type="Proteomes" id="UP000501780">
    <property type="component" value="Chromosome"/>
</dbReference>
<evidence type="ECO:0000256" key="1">
    <source>
        <dbReference type="SAM" id="Coils"/>
    </source>
</evidence>
<dbReference type="InterPro" id="IPR032149">
    <property type="entry name" value="DUF4988"/>
</dbReference>
<reference evidence="4 5" key="1">
    <citation type="submission" date="2020-03" db="EMBL/GenBank/DDBJ databases">
        <title>Genomic analysis of Bacteroides faecium CBA7301.</title>
        <authorList>
            <person name="Kim J."/>
            <person name="Roh S.W."/>
        </authorList>
    </citation>
    <scope>NUCLEOTIDE SEQUENCE [LARGE SCALE GENOMIC DNA]</scope>
    <source>
        <strain evidence="4 5">CBA7301</strain>
    </source>
</reference>
<accession>A0A6H0KKI6</accession>
<feature type="coiled-coil region" evidence="1">
    <location>
        <begin position="22"/>
        <end position="56"/>
    </location>
</feature>
<feature type="signal peptide" evidence="2">
    <location>
        <begin position="1"/>
        <end position="18"/>
    </location>
</feature>
<feature type="domain" description="DUF4988" evidence="3">
    <location>
        <begin position="25"/>
        <end position="208"/>
    </location>
</feature>
<sequence length="668" mass="72668">MNYFKSFLLTAFALFTLAACNTDDLRDDVDNLKGRVESLEAQINLLNDNMTAIKRLLEGGQTITEITQKNGTYTLKLSGGETVTLTQGSAGEIKYPEISVNDEGQWVVNGEVLTQNGVPVQAVGTPGNDGITPKFQLTDDGSYWQVSYDNGTSWQDVLDESGNKVSAVNNGSSGGGSTDTFFESAGIDESGDFFVIQLKGQTESISIPIVKDLLCEIMEPAEGMNKGYWEIGAGEIVSTTVKVKGDNVIVTAPAGWLATISEANENNEATLTITAPTKATTLNTRATADNSSDVTVQVNKGANWAVDKIQVKLSIIRDYYTLFEEGEDINIGGITINKNTYQDANIAVLDGTEPVLDSYFSTTMSKPVILFLSGNQEFTVTGTKAISNDLIIMARYENEKPTFKNTAANGTLRPRKGSVYLLNLHIAMEGNTTSAGFITNNDLTIENNCTNLVIDNCYFSGVQKPLYYDNKTANIYGINNISLQNNKIQLTAATVLLQLGTATNLASYKNFDFINNLMYSANAVNGQMMNCTTATDAKGEIVGNISNNTIINIIGANVYFRYQTGTSLNMNKNIFYMADAGKTSYLYSFLYENPQVPSIDVTDNIVYSPGDSKWSYYHSNSKVKIIPDGEKNQMTLHENSPITSFDYANGVFTLTDEMMTGGYGASIN</sequence>
<feature type="chain" id="PRO_5026040674" evidence="2">
    <location>
        <begin position="19"/>
        <end position="668"/>
    </location>
</feature>
<dbReference type="EMBL" id="CP050831">
    <property type="protein sequence ID" value="QIU93729.1"/>
    <property type="molecule type" value="Genomic_DNA"/>
</dbReference>
<protein>
    <submittedName>
        <fullName evidence="4">DUF4957 domain-containing protein</fullName>
    </submittedName>
</protein>
<name>A0A6H0KKI6_9BACE</name>
<evidence type="ECO:0000313" key="4">
    <source>
        <dbReference type="EMBL" id="QIU93729.1"/>
    </source>
</evidence>
<evidence type="ECO:0000313" key="5">
    <source>
        <dbReference type="Proteomes" id="UP000501780"/>
    </source>
</evidence>
<dbReference type="KEGG" id="bfc:BacF7301_06020"/>
<keyword evidence="5" id="KW-1185">Reference proteome</keyword>
<proteinExistence type="predicted"/>
<dbReference type="RefSeq" id="WP_167961129.1">
    <property type="nucleotide sequence ID" value="NZ_CP050831.1"/>
</dbReference>
<dbReference type="Pfam" id="PF16378">
    <property type="entry name" value="DUF4988"/>
    <property type="match status" value="1"/>
</dbReference>
<keyword evidence="1" id="KW-0175">Coiled coil</keyword>
<keyword evidence="2" id="KW-0732">Signal</keyword>